<evidence type="ECO:0000259" key="1">
    <source>
        <dbReference type="Pfam" id="PF02589"/>
    </source>
</evidence>
<dbReference type="InterPro" id="IPR037171">
    <property type="entry name" value="NagB/RpiA_transferase-like"/>
</dbReference>
<dbReference type="SUPFAM" id="SSF100950">
    <property type="entry name" value="NagB/RpiA/CoA transferase-like"/>
    <property type="match status" value="1"/>
</dbReference>
<dbReference type="OrthoDB" id="9794157at2"/>
<dbReference type="Proteomes" id="UP000265916">
    <property type="component" value="Unassembled WGS sequence"/>
</dbReference>
<organism evidence="2 3">
    <name type="scientific">Psittacicella hinzii</name>
    <dbReference type="NCBI Taxonomy" id="2028575"/>
    <lineage>
        <taxon>Bacteria</taxon>
        <taxon>Pseudomonadati</taxon>
        <taxon>Pseudomonadota</taxon>
        <taxon>Gammaproteobacteria</taxon>
        <taxon>Pasteurellales</taxon>
        <taxon>Psittacicellaceae</taxon>
        <taxon>Psittacicella</taxon>
    </lineage>
</organism>
<dbReference type="AlphaFoldDB" id="A0A3A1YB20"/>
<dbReference type="Gene3D" id="3.40.50.10420">
    <property type="entry name" value="NagB/RpiA/CoA transferase-like"/>
    <property type="match status" value="1"/>
</dbReference>
<comment type="caution">
    <text evidence="2">The sequence shown here is derived from an EMBL/GenBank/DDBJ whole genome shotgun (WGS) entry which is preliminary data.</text>
</comment>
<dbReference type="InterPro" id="IPR003741">
    <property type="entry name" value="LUD_dom"/>
</dbReference>
<gene>
    <name evidence="2" type="ORF">CKF58_07525</name>
</gene>
<feature type="domain" description="LUD" evidence="1">
    <location>
        <begin position="53"/>
        <end position="232"/>
    </location>
</feature>
<sequence>MTQNNRMAFLKNLANKYGREVKTTPDQVPEWIVNYPRTRLTELDRPTLLKNYIDYCKTVGIDIQITKPETLAQAMVELTSNFTEGKIILNNDQRLHQSGITQSLIDKFGNDEVWVWDADKGIENIAFAATANIGIVWAECGLTESGSIILESNPLYGRSVSLLPKYTIVVVKASTVKPRLHQYARALDERIRNGERAPSVVNIISGPSSTADIELIKVVGVHGPVGITYLIVDDEGSCPSTTHA</sequence>
<evidence type="ECO:0000313" key="2">
    <source>
        <dbReference type="EMBL" id="RIY34865.1"/>
    </source>
</evidence>
<protein>
    <recommendedName>
        <fullName evidence="1">LUD domain-containing protein</fullName>
    </recommendedName>
</protein>
<proteinExistence type="predicted"/>
<reference evidence="2 3" key="1">
    <citation type="submission" date="2017-08" db="EMBL/GenBank/DDBJ databases">
        <title>Reclassification of Bisgaard taxon 37 and 44.</title>
        <authorList>
            <person name="Christensen H."/>
        </authorList>
    </citation>
    <scope>NUCLEOTIDE SEQUENCE [LARGE SCALE GENOMIC DNA]</scope>
    <source>
        <strain evidence="2 3">111</strain>
    </source>
</reference>
<dbReference type="EMBL" id="NRJG01000166">
    <property type="protein sequence ID" value="RIY34865.1"/>
    <property type="molecule type" value="Genomic_DNA"/>
</dbReference>
<name>A0A3A1YB20_9GAMM</name>
<dbReference type="InterPro" id="IPR024185">
    <property type="entry name" value="FTHF_cligase-like_sf"/>
</dbReference>
<evidence type="ECO:0000313" key="3">
    <source>
        <dbReference type="Proteomes" id="UP000265916"/>
    </source>
</evidence>
<accession>A0A3A1YB20</accession>
<dbReference type="PANTHER" id="PTHR43682:SF1">
    <property type="entry name" value="LACTATE UTILIZATION PROTEIN C"/>
    <property type="match status" value="1"/>
</dbReference>
<keyword evidence="3" id="KW-1185">Reference proteome</keyword>
<dbReference type="RefSeq" id="WP_119532559.1">
    <property type="nucleotide sequence ID" value="NZ_JBHSSP010000001.1"/>
</dbReference>
<dbReference type="PANTHER" id="PTHR43682">
    <property type="entry name" value="LACTATE UTILIZATION PROTEIN C"/>
    <property type="match status" value="1"/>
</dbReference>
<dbReference type="Pfam" id="PF02589">
    <property type="entry name" value="LUD_dom"/>
    <property type="match status" value="1"/>
</dbReference>